<name>A0A9P6THB4_9BASI</name>
<feature type="compositionally biased region" description="Polar residues" evidence="7">
    <location>
        <begin position="382"/>
        <end position="398"/>
    </location>
</feature>
<evidence type="ECO:0000256" key="5">
    <source>
        <dbReference type="ARBA" id="ARBA00023187"/>
    </source>
</evidence>
<dbReference type="GO" id="GO:0003723">
    <property type="term" value="F:RNA binding"/>
    <property type="evidence" value="ECO:0007669"/>
    <property type="project" value="UniProtKB-UniRule"/>
</dbReference>
<dbReference type="InterPro" id="IPR035979">
    <property type="entry name" value="RBD_domain_sf"/>
</dbReference>
<dbReference type="InterPro" id="IPR000504">
    <property type="entry name" value="RRM_dom"/>
</dbReference>
<feature type="compositionally biased region" description="Polar residues" evidence="7">
    <location>
        <begin position="124"/>
        <end position="134"/>
    </location>
</feature>
<dbReference type="FunFam" id="3.30.70.330:FF:000105">
    <property type="entry name" value="HIV Tat-specific factor 1 homolog"/>
    <property type="match status" value="1"/>
</dbReference>
<gene>
    <name evidence="9" type="ORF">CROQUDRAFT_85382</name>
</gene>
<dbReference type="PANTHER" id="PTHR15608:SF0">
    <property type="entry name" value="HIV TAT-SPECIFIC FACTOR 1"/>
    <property type="match status" value="1"/>
</dbReference>
<proteinExistence type="inferred from homology"/>
<dbReference type="Pfam" id="PF00076">
    <property type="entry name" value="RRM_1"/>
    <property type="match status" value="1"/>
</dbReference>
<feature type="domain" description="RRM" evidence="8">
    <location>
        <begin position="133"/>
        <end position="213"/>
    </location>
</feature>
<evidence type="ECO:0000256" key="2">
    <source>
        <dbReference type="ARBA" id="ARBA00022664"/>
    </source>
</evidence>
<dbReference type="GO" id="GO:0000398">
    <property type="term" value="P:mRNA splicing, via spliceosome"/>
    <property type="evidence" value="ECO:0007669"/>
    <property type="project" value="UniProtKB-ARBA"/>
</dbReference>
<comment type="caution">
    <text evidence="9">The sequence shown here is derived from an EMBL/GenBank/DDBJ whole genome shotgun (WGS) entry which is preliminary data.</text>
</comment>
<dbReference type="Proteomes" id="UP000886653">
    <property type="component" value="Unassembled WGS sequence"/>
</dbReference>
<evidence type="ECO:0000256" key="7">
    <source>
        <dbReference type="SAM" id="MobiDB-lite"/>
    </source>
</evidence>
<evidence type="ECO:0000259" key="8">
    <source>
        <dbReference type="PROSITE" id="PS50102"/>
    </source>
</evidence>
<dbReference type="InterPro" id="IPR012677">
    <property type="entry name" value="Nucleotide-bd_a/b_plait_sf"/>
</dbReference>
<keyword evidence="4 6" id="KW-0694">RNA-binding</keyword>
<dbReference type="Gene3D" id="3.30.70.330">
    <property type="match status" value="2"/>
</dbReference>
<evidence type="ECO:0000256" key="6">
    <source>
        <dbReference type="PROSITE-ProRule" id="PRU00176"/>
    </source>
</evidence>
<comment type="similarity">
    <text evidence="1">Belongs to the HTATSF1 family.</text>
</comment>
<dbReference type="SMART" id="SM00360">
    <property type="entry name" value="RRM"/>
    <property type="match status" value="2"/>
</dbReference>
<feature type="compositionally biased region" description="Polar residues" evidence="7">
    <location>
        <begin position="230"/>
        <end position="243"/>
    </location>
</feature>
<feature type="region of interest" description="Disordered" evidence="7">
    <location>
        <begin position="207"/>
        <end position="261"/>
    </location>
</feature>
<dbReference type="EMBL" id="MU167208">
    <property type="protein sequence ID" value="KAG0152317.1"/>
    <property type="molecule type" value="Genomic_DNA"/>
</dbReference>
<organism evidence="9 10">
    <name type="scientific">Cronartium quercuum f. sp. fusiforme G11</name>
    <dbReference type="NCBI Taxonomy" id="708437"/>
    <lineage>
        <taxon>Eukaryota</taxon>
        <taxon>Fungi</taxon>
        <taxon>Dikarya</taxon>
        <taxon>Basidiomycota</taxon>
        <taxon>Pucciniomycotina</taxon>
        <taxon>Pucciniomycetes</taxon>
        <taxon>Pucciniales</taxon>
        <taxon>Coleosporiaceae</taxon>
        <taxon>Cronartium</taxon>
    </lineage>
</organism>
<keyword evidence="3" id="KW-0677">Repeat</keyword>
<reference evidence="9" key="1">
    <citation type="submission" date="2013-11" db="EMBL/GenBank/DDBJ databases">
        <title>Genome sequence of the fusiform rust pathogen reveals effectors for host alternation and coevolution with pine.</title>
        <authorList>
            <consortium name="DOE Joint Genome Institute"/>
            <person name="Smith K."/>
            <person name="Pendleton A."/>
            <person name="Kubisiak T."/>
            <person name="Anderson C."/>
            <person name="Salamov A."/>
            <person name="Aerts A."/>
            <person name="Riley R."/>
            <person name="Clum A."/>
            <person name="Lindquist E."/>
            <person name="Ence D."/>
            <person name="Campbell M."/>
            <person name="Kronenberg Z."/>
            <person name="Feau N."/>
            <person name="Dhillon B."/>
            <person name="Hamelin R."/>
            <person name="Burleigh J."/>
            <person name="Smith J."/>
            <person name="Yandell M."/>
            <person name="Nelson C."/>
            <person name="Grigoriev I."/>
            <person name="Davis J."/>
        </authorList>
    </citation>
    <scope>NUCLEOTIDE SEQUENCE</scope>
    <source>
        <strain evidence="9">G11</strain>
    </source>
</reference>
<dbReference type="PROSITE" id="PS50102">
    <property type="entry name" value="RRM"/>
    <property type="match status" value="1"/>
</dbReference>
<dbReference type="PANTHER" id="PTHR15608">
    <property type="entry name" value="SPLICING FACTOR U2AF-ASSOCIATED PROTEIN 2"/>
    <property type="match status" value="1"/>
</dbReference>
<evidence type="ECO:0000313" key="10">
    <source>
        <dbReference type="Proteomes" id="UP000886653"/>
    </source>
</evidence>
<dbReference type="CDD" id="cd12285">
    <property type="entry name" value="RRM3_RBM39_like"/>
    <property type="match status" value="1"/>
</dbReference>
<feature type="region of interest" description="Disordered" evidence="7">
    <location>
        <begin position="375"/>
        <end position="406"/>
    </location>
</feature>
<dbReference type="GO" id="GO:0005686">
    <property type="term" value="C:U2 snRNP"/>
    <property type="evidence" value="ECO:0007669"/>
    <property type="project" value="TreeGrafter"/>
</dbReference>
<keyword evidence="10" id="KW-1185">Reference proteome</keyword>
<dbReference type="SUPFAM" id="SSF54928">
    <property type="entry name" value="RNA-binding domain, RBD"/>
    <property type="match status" value="2"/>
</dbReference>
<protein>
    <recommendedName>
        <fullName evidence="8">RRM domain-containing protein</fullName>
    </recommendedName>
</protein>
<dbReference type="OrthoDB" id="10258585at2759"/>
<evidence type="ECO:0000256" key="1">
    <source>
        <dbReference type="ARBA" id="ARBA00007747"/>
    </source>
</evidence>
<keyword evidence="2" id="KW-0507">mRNA processing</keyword>
<evidence type="ECO:0000313" key="9">
    <source>
        <dbReference type="EMBL" id="KAG0152317.1"/>
    </source>
</evidence>
<keyword evidence="5" id="KW-0508">mRNA splicing</keyword>
<dbReference type="GO" id="GO:0005684">
    <property type="term" value="C:U2-type spliceosomal complex"/>
    <property type="evidence" value="ECO:0007669"/>
    <property type="project" value="TreeGrafter"/>
</dbReference>
<feature type="compositionally biased region" description="Low complexity" evidence="7">
    <location>
        <begin position="10"/>
        <end position="21"/>
    </location>
</feature>
<feature type="region of interest" description="Disordered" evidence="7">
    <location>
        <begin position="108"/>
        <end position="134"/>
    </location>
</feature>
<accession>A0A9P6THB4</accession>
<feature type="region of interest" description="Disordered" evidence="7">
    <location>
        <begin position="1"/>
        <end position="44"/>
    </location>
</feature>
<evidence type="ECO:0000256" key="3">
    <source>
        <dbReference type="ARBA" id="ARBA00022737"/>
    </source>
</evidence>
<dbReference type="InterPro" id="IPR034393">
    <property type="entry name" value="TatSF1-like"/>
</dbReference>
<sequence length="419" mass="47358">MEPINSILAPPQSIPSSSTSPKTDQQSDHQPPSLDPRIHFDKTTSKWQFEADDGREYEWVESKQAWVPLIDESMWSAQQAAYKVEGVDETTPAQSTIPKDKNQIKLERQLQKQQQRGTKRAHDSNSSQPQRNTAVYVTRLPPDTNVEELSETFSRAGLILVDADNRPKIKLYTDPQSGLFTGSALIVFLKAESVELAIRLFDESPLRIGSNKSTDDQVPMQVSRAEFSHKQNSTSEPTSTGTSQPDQQKKDQLHQKQKRAKKVEKLKSKLEEWDSDDEFGATNDKNNRTVVLQYMFTRDELEADPSLLLDLKEDVREECELLGNVTNVTLYDLESDGIMTVKFKEPIAAQACILKMNNRFFAGRQVKASIDNGQRKFHKTGHGSSSSNLAALQTNPNQGKEEEEKKRLEAFAKYLEEGQ</sequence>
<dbReference type="AlphaFoldDB" id="A0A9P6THB4"/>
<evidence type="ECO:0000256" key="4">
    <source>
        <dbReference type="ARBA" id="ARBA00022884"/>
    </source>
</evidence>